<dbReference type="Pfam" id="PF13456">
    <property type="entry name" value="RVT_3"/>
    <property type="match status" value="1"/>
</dbReference>
<dbReference type="EMBL" id="CAMGYJ010000004">
    <property type="protein sequence ID" value="CAI0399471.1"/>
    <property type="molecule type" value="Genomic_DNA"/>
</dbReference>
<evidence type="ECO:0000313" key="3">
    <source>
        <dbReference type="EMBL" id="CAI0399471.1"/>
    </source>
</evidence>
<evidence type="ECO:0000313" key="4">
    <source>
        <dbReference type="Proteomes" id="UP001154282"/>
    </source>
</evidence>
<feature type="region of interest" description="Disordered" evidence="1">
    <location>
        <begin position="1"/>
        <end position="28"/>
    </location>
</feature>
<dbReference type="InterPro" id="IPR044730">
    <property type="entry name" value="RNase_H-like_dom_plant"/>
</dbReference>
<dbReference type="GO" id="GO:0004523">
    <property type="term" value="F:RNA-DNA hybrid ribonuclease activity"/>
    <property type="evidence" value="ECO:0007669"/>
    <property type="project" value="InterPro"/>
</dbReference>
<organism evidence="3 4">
    <name type="scientific">Linum tenue</name>
    <dbReference type="NCBI Taxonomy" id="586396"/>
    <lineage>
        <taxon>Eukaryota</taxon>
        <taxon>Viridiplantae</taxon>
        <taxon>Streptophyta</taxon>
        <taxon>Embryophyta</taxon>
        <taxon>Tracheophyta</taxon>
        <taxon>Spermatophyta</taxon>
        <taxon>Magnoliopsida</taxon>
        <taxon>eudicotyledons</taxon>
        <taxon>Gunneridae</taxon>
        <taxon>Pentapetalae</taxon>
        <taxon>rosids</taxon>
        <taxon>fabids</taxon>
        <taxon>Malpighiales</taxon>
        <taxon>Linaceae</taxon>
        <taxon>Linum</taxon>
    </lineage>
</organism>
<keyword evidence="4" id="KW-1185">Reference proteome</keyword>
<evidence type="ECO:0000259" key="2">
    <source>
        <dbReference type="Pfam" id="PF13456"/>
    </source>
</evidence>
<dbReference type="GO" id="GO:0003676">
    <property type="term" value="F:nucleic acid binding"/>
    <property type="evidence" value="ECO:0007669"/>
    <property type="project" value="InterPro"/>
</dbReference>
<dbReference type="Proteomes" id="UP001154282">
    <property type="component" value="Unassembled WGS sequence"/>
</dbReference>
<dbReference type="SUPFAM" id="SSF53098">
    <property type="entry name" value="Ribonuclease H-like"/>
    <property type="match status" value="1"/>
</dbReference>
<dbReference type="Gene3D" id="3.30.420.10">
    <property type="entry name" value="Ribonuclease H-like superfamily/Ribonuclease H"/>
    <property type="match status" value="1"/>
</dbReference>
<sequence length="187" mass="21073">MHVEYKQRQQREEEVASPPRIQKWRKPDRGKVSICTDAGVFDSGGIGLGVVARDGDGSFLFAAAKRVPGEWRPELAEAMAAEFGVQMAAQLHFTDMVLESDCLTLIQKLHNPARQQDELGVLGRSIRRLLEETGRGEWKHICREANEAAHVMAHAYTGWNERVVWVDRPPNFLLDQLLQVNVTTSLD</sequence>
<name>A0AAV0IPL6_9ROSI</name>
<dbReference type="InterPro" id="IPR012337">
    <property type="entry name" value="RNaseH-like_sf"/>
</dbReference>
<comment type="caution">
    <text evidence="3">The sequence shown here is derived from an EMBL/GenBank/DDBJ whole genome shotgun (WGS) entry which is preliminary data.</text>
</comment>
<dbReference type="CDD" id="cd06222">
    <property type="entry name" value="RNase_H_like"/>
    <property type="match status" value="1"/>
</dbReference>
<protein>
    <recommendedName>
        <fullName evidence="2">RNase H type-1 domain-containing protein</fullName>
    </recommendedName>
</protein>
<dbReference type="InterPro" id="IPR002156">
    <property type="entry name" value="RNaseH_domain"/>
</dbReference>
<feature type="domain" description="RNase H type-1" evidence="2">
    <location>
        <begin position="43"/>
        <end position="154"/>
    </location>
</feature>
<gene>
    <name evidence="3" type="ORF">LITE_LOCUS10321</name>
</gene>
<dbReference type="PANTHER" id="PTHR47074:SF11">
    <property type="entry name" value="REVERSE TRANSCRIPTASE-LIKE PROTEIN"/>
    <property type="match status" value="1"/>
</dbReference>
<dbReference type="AlphaFoldDB" id="A0AAV0IPL6"/>
<dbReference type="PANTHER" id="PTHR47074">
    <property type="entry name" value="BNAC02G40300D PROTEIN"/>
    <property type="match status" value="1"/>
</dbReference>
<accession>A0AAV0IPL6</accession>
<feature type="compositionally biased region" description="Basic and acidic residues" evidence="1">
    <location>
        <begin position="1"/>
        <end position="14"/>
    </location>
</feature>
<dbReference type="InterPro" id="IPR052929">
    <property type="entry name" value="RNase_H-like_EbsB-rel"/>
</dbReference>
<evidence type="ECO:0000256" key="1">
    <source>
        <dbReference type="SAM" id="MobiDB-lite"/>
    </source>
</evidence>
<dbReference type="InterPro" id="IPR036397">
    <property type="entry name" value="RNaseH_sf"/>
</dbReference>
<proteinExistence type="predicted"/>
<reference evidence="3" key="1">
    <citation type="submission" date="2022-08" db="EMBL/GenBank/DDBJ databases">
        <authorList>
            <person name="Gutierrez-Valencia J."/>
        </authorList>
    </citation>
    <scope>NUCLEOTIDE SEQUENCE</scope>
</reference>